<reference evidence="2 3" key="1">
    <citation type="journal article" date="2023" name="Plants (Basel)">
        <title>Bridging the Gap: Combining Genomics and Transcriptomics Approaches to Understand Stylosanthes scabra, an Orphan Legume from the Brazilian Caatinga.</title>
        <authorList>
            <person name="Ferreira-Neto J.R.C."/>
            <person name="da Silva M.D."/>
            <person name="Binneck E."/>
            <person name="de Melo N.F."/>
            <person name="da Silva R.H."/>
            <person name="de Melo A.L.T.M."/>
            <person name="Pandolfi V."/>
            <person name="Bustamante F.O."/>
            <person name="Brasileiro-Vidal A.C."/>
            <person name="Benko-Iseppon A.M."/>
        </authorList>
    </citation>
    <scope>NUCLEOTIDE SEQUENCE [LARGE SCALE GENOMIC DNA]</scope>
    <source>
        <tissue evidence="2">Leaves</tissue>
    </source>
</reference>
<evidence type="ECO:0000313" key="3">
    <source>
        <dbReference type="Proteomes" id="UP001341840"/>
    </source>
</evidence>
<comment type="caution">
    <text evidence="2">The sequence shown here is derived from an EMBL/GenBank/DDBJ whole genome shotgun (WGS) entry which is preliminary data.</text>
</comment>
<organism evidence="2 3">
    <name type="scientific">Stylosanthes scabra</name>
    <dbReference type="NCBI Taxonomy" id="79078"/>
    <lineage>
        <taxon>Eukaryota</taxon>
        <taxon>Viridiplantae</taxon>
        <taxon>Streptophyta</taxon>
        <taxon>Embryophyta</taxon>
        <taxon>Tracheophyta</taxon>
        <taxon>Spermatophyta</taxon>
        <taxon>Magnoliopsida</taxon>
        <taxon>eudicotyledons</taxon>
        <taxon>Gunneridae</taxon>
        <taxon>Pentapetalae</taxon>
        <taxon>rosids</taxon>
        <taxon>fabids</taxon>
        <taxon>Fabales</taxon>
        <taxon>Fabaceae</taxon>
        <taxon>Papilionoideae</taxon>
        <taxon>50 kb inversion clade</taxon>
        <taxon>dalbergioids sensu lato</taxon>
        <taxon>Dalbergieae</taxon>
        <taxon>Pterocarpus clade</taxon>
        <taxon>Stylosanthes</taxon>
    </lineage>
</organism>
<dbReference type="Proteomes" id="UP001341840">
    <property type="component" value="Unassembled WGS sequence"/>
</dbReference>
<evidence type="ECO:0000256" key="1">
    <source>
        <dbReference type="SAM" id="Phobius"/>
    </source>
</evidence>
<evidence type="ECO:0008006" key="4">
    <source>
        <dbReference type="Google" id="ProtNLM"/>
    </source>
</evidence>
<keyword evidence="1" id="KW-0472">Membrane</keyword>
<proteinExistence type="predicted"/>
<feature type="transmembrane region" description="Helical" evidence="1">
    <location>
        <begin position="58"/>
        <end position="79"/>
    </location>
</feature>
<keyword evidence="1" id="KW-0812">Transmembrane</keyword>
<accession>A0ABU6ZJC3</accession>
<keyword evidence="3" id="KW-1185">Reference proteome</keyword>
<protein>
    <recommendedName>
        <fullName evidence="4">Transmembrane protein</fullName>
    </recommendedName>
</protein>
<sequence>MNTSSLSKVIVSMLAILASFNLNVGVSDNHGLLPPATVVVNIYNKLNNKQLASHGLEIQFIILIFMIIIVTKIVAHIVFGMSLKKVHVGLQILTEWIVIDVRVRDQRTVEEKLSGGIVGDRNRLSENKGWEAGIAAKEEEVGEG</sequence>
<evidence type="ECO:0000313" key="2">
    <source>
        <dbReference type="EMBL" id="MED6222055.1"/>
    </source>
</evidence>
<name>A0ABU6ZJC3_9FABA</name>
<gene>
    <name evidence="2" type="ORF">PIB30_060769</name>
</gene>
<keyword evidence="1" id="KW-1133">Transmembrane helix</keyword>
<dbReference type="EMBL" id="JASCZI010272402">
    <property type="protein sequence ID" value="MED6222055.1"/>
    <property type="molecule type" value="Genomic_DNA"/>
</dbReference>